<dbReference type="SUPFAM" id="SSF53756">
    <property type="entry name" value="UDP-Glycosyltransferase/glycogen phosphorylase"/>
    <property type="match status" value="1"/>
</dbReference>
<proteinExistence type="predicted"/>
<organism evidence="2 3">
    <name type="scientific">Sphaerisporangium dianthi</name>
    <dbReference type="NCBI Taxonomy" id="1436120"/>
    <lineage>
        <taxon>Bacteria</taxon>
        <taxon>Bacillati</taxon>
        <taxon>Actinomycetota</taxon>
        <taxon>Actinomycetes</taxon>
        <taxon>Streptosporangiales</taxon>
        <taxon>Streptosporangiaceae</taxon>
        <taxon>Sphaerisporangium</taxon>
    </lineage>
</organism>
<evidence type="ECO:0000256" key="1">
    <source>
        <dbReference type="SAM" id="MobiDB-lite"/>
    </source>
</evidence>
<evidence type="ECO:0000313" key="3">
    <source>
        <dbReference type="Proteomes" id="UP001596004"/>
    </source>
</evidence>
<evidence type="ECO:0000313" key="2">
    <source>
        <dbReference type="EMBL" id="MFC4529309.1"/>
    </source>
</evidence>
<feature type="region of interest" description="Disordered" evidence="1">
    <location>
        <begin position="392"/>
        <end position="427"/>
    </location>
</feature>
<name>A0ABV9C9Z9_9ACTN</name>
<dbReference type="EMBL" id="JBHSFP010000001">
    <property type="protein sequence ID" value="MFC4529309.1"/>
    <property type="molecule type" value="Genomic_DNA"/>
</dbReference>
<comment type="caution">
    <text evidence="2">The sequence shown here is derived from an EMBL/GenBank/DDBJ whole genome shotgun (WGS) entry which is preliminary data.</text>
</comment>
<gene>
    <name evidence="2" type="ORF">ACFO60_00925</name>
</gene>
<reference evidence="3" key="1">
    <citation type="journal article" date="2019" name="Int. J. Syst. Evol. Microbiol.">
        <title>The Global Catalogue of Microorganisms (GCM) 10K type strain sequencing project: providing services to taxonomists for standard genome sequencing and annotation.</title>
        <authorList>
            <consortium name="The Broad Institute Genomics Platform"/>
            <consortium name="The Broad Institute Genome Sequencing Center for Infectious Disease"/>
            <person name="Wu L."/>
            <person name="Ma J."/>
        </authorList>
    </citation>
    <scope>NUCLEOTIDE SEQUENCE [LARGE SCALE GENOMIC DNA]</scope>
    <source>
        <strain evidence="3">CGMCC 4.7132</strain>
    </source>
</reference>
<evidence type="ECO:0008006" key="4">
    <source>
        <dbReference type="Google" id="ProtNLM"/>
    </source>
</evidence>
<keyword evidence="3" id="KW-1185">Reference proteome</keyword>
<dbReference type="Proteomes" id="UP001596004">
    <property type="component" value="Unassembled WGS sequence"/>
</dbReference>
<protein>
    <recommendedName>
        <fullName evidence="4">UDP-N-acetylglucosamine 2-epimerase domain-containing protein</fullName>
    </recommendedName>
</protein>
<accession>A0ABV9C9Z9</accession>
<sequence>MTRPNCKAVLAVVHTVTSGQRLLDTVRLVESDLRIQVVFTRAPDVFGNGAAEFIDGLGAICLPWEQATRQSFDLALAASLGAVHEIHAPLIVLPHGAGFNKLARGREGVRAVGSSVAYGLDAQRLVHDGAVVPAAIVLSHDSELGRLGRTCPEAVPAAAVVGDPSYDRLTASLAHRDAYRRALAVGHDQTLVVVTSTWGPRSLFGRSSELLSRLLAELPACGFRVVALLHPNIWFGHGVWQVRTWLAGPLRQGLGLVPPDADWRAVLAAADLIIGDHGSVTLYGTVTGAPVVLTDFPESEVDPASAFGELAAVAPRLSSRGSLREQLTRIQAEAGDGRYKSAVERITSAPGRFDRNMRRLMYRMMRLKQPAAITAAAPAAVPFLLDRWTGHGGPPSSPPCTAPPPTSCRSCSAGVHGSAADGERRWT</sequence>
<feature type="compositionally biased region" description="Pro residues" evidence="1">
    <location>
        <begin position="395"/>
        <end position="406"/>
    </location>
</feature>
<dbReference type="RefSeq" id="WP_380835726.1">
    <property type="nucleotide sequence ID" value="NZ_JBHSFP010000001.1"/>
</dbReference>